<dbReference type="Pfam" id="PF05157">
    <property type="entry name" value="MshEN"/>
    <property type="match status" value="1"/>
</dbReference>
<dbReference type="GO" id="GO:0005886">
    <property type="term" value="C:plasma membrane"/>
    <property type="evidence" value="ECO:0007669"/>
    <property type="project" value="TreeGrafter"/>
</dbReference>
<proteinExistence type="predicted"/>
<evidence type="ECO:0000259" key="4">
    <source>
        <dbReference type="PROSITE" id="PS00662"/>
    </source>
</evidence>
<dbReference type="SUPFAM" id="SSF160246">
    <property type="entry name" value="EspE N-terminal domain-like"/>
    <property type="match status" value="1"/>
</dbReference>
<dbReference type="GO" id="GO:0005524">
    <property type="term" value="F:ATP binding"/>
    <property type="evidence" value="ECO:0007669"/>
    <property type="project" value="UniProtKB-KW"/>
</dbReference>
<evidence type="ECO:0000256" key="2">
    <source>
        <dbReference type="ARBA" id="ARBA00022840"/>
    </source>
</evidence>
<feature type="compositionally biased region" description="Low complexity" evidence="3">
    <location>
        <begin position="12"/>
        <end position="25"/>
    </location>
</feature>
<dbReference type="GO" id="GO:0016887">
    <property type="term" value="F:ATP hydrolysis activity"/>
    <property type="evidence" value="ECO:0007669"/>
    <property type="project" value="TreeGrafter"/>
</dbReference>
<dbReference type="Gene3D" id="3.30.300.160">
    <property type="entry name" value="Type II secretion system, protein E, N-terminal domain"/>
    <property type="match status" value="1"/>
</dbReference>
<dbReference type="PANTHER" id="PTHR30258:SF1">
    <property type="entry name" value="PROTEIN TRANSPORT PROTEIN HOFB HOMOLOG"/>
    <property type="match status" value="1"/>
</dbReference>
<evidence type="ECO:0000256" key="1">
    <source>
        <dbReference type="ARBA" id="ARBA00022741"/>
    </source>
</evidence>
<dbReference type="InterPro" id="IPR027417">
    <property type="entry name" value="P-loop_NTPase"/>
</dbReference>
<gene>
    <name evidence="5" type="ORF">UFOPK3674_00623</name>
</gene>
<keyword evidence="2" id="KW-0067">ATP-binding</keyword>
<protein>
    <submittedName>
        <fullName evidence="5">Unannotated protein</fullName>
    </submittedName>
</protein>
<dbReference type="FunFam" id="3.30.450.90:FF:000001">
    <property type="entry name" value="Type II secretion system ATPase GspE"/>
    <property type="match status" value="1"/>
</dbReference>
<accession>A0A6J7HN86</accession>
<organism evidence="5">
    <name type="scientific">freshwater metagenome</name>
    <dbReference type="NCBI Taxonomy" id="449393"/>
    <lineage>
        <taxon>unclassified sequences</taxon>
        <taxon>metagenomes</taxon>
        <taxon>ecological metagenomes</taxon>
    </lineage>
</organism>
<dbReference type="Pfam" id="PF00437">
    <property type="entry name" value="T2SSE"/>
    <property type="match status" value="1"/>
</dbReference>
<dbReference type="PROSITE" id="PS00662">
    <property type="entry name" value="T2SP_E"/>
    <property type="match status" value="1"/>
</dbReference>
<dbReference type="SUPFAM" id="SSF52540">
    <property type="entry name" value="P-loop containing nucleoside triphosphate hydrolases"/>
    <property type="match status" value="1"/>
</dbReference>
<feature type="region of interest" description="Disordered" evidence="3">
    <location>
        <begin position="1"/>
        <end position="32"/>
    </location>
</feature>
<dbReference type="Gene3D" id="3.40.50.300">
    <property type="entry name" value="P-loop containing nucleotide triphosphate hydrolases"/>
    <property type="match status" value="1"/>
</dbReference>
<dbReference type="InterPro" id="IPR001482">
    <property type="entry name" value="T2SS/T4SS_dom"/>
</dbReference>
<dbReference type="AlphaFoldDB" id="A0A6J7HN86"/>
<feature type="domain" description="Bacterial type II secretion system protein E" evidence="4">
    <location>
        <begin position="410"/>
        <end position="424"/>
    </location>
</feature>
<evidence type="ECO:0000256" key="3">
    <source>
        <dbReference type="SAM" id="MobiDB-lite"/>
    </source>
</evidence>
<dbReference type="InterPro" id="IPR007831">
    <property type="entry name" value="T2SS_GspE_N"/>
</dbReference>
<dbReference type="CDD" id="cd01129">
    <property type="entry name" value="PulE-GspE-like"/>
    <property type="match status" value="1"/>
</dbReference>
<name>A0A6J7HN86_9ZZZZ</name>
<dbReference type="FunFam" id="3.40.50.300:FF:000398">
    <property type="entry name" value="Type IV pilus assembly ATPase PilB"/>
    <property type="match status" value="1"/>
</dbReference>
<sequence length="594" mass="64074">MTDEPAQLRPIDATSPAAVDASAAPWDGVTRPRSRTGTRFLKDVVVDLGLADRERVERASDEARQQGTTLEAALLAGGVVTQEALSRAVAERHGLDHVDLGVFRVDMSAANLITSAQAKRYEAVPVAQVGENAVILAMADPQNVLAIDEIAMLTGHEIRPAVASREDIQALVSRLTRLDDVVQSAAFEDEEIEEAEVVELRESGDDAPVIKLINGIIAQGVDQGASDIHLEPDGRELRVRLRIDGVLQEATTIPRRMVAGAVSRVKIMSELDISERRIPQDGRVGLTIDGKHIDLRVVTLPSVHGETVVIRILDQSGVVELDLEKLGFLERDRETFAAAISRPYGAVLATGPTGSGKSTTLYTGVTMLNSSEKNIITIEDPVEYQIDGITQIQINPRAGLTFANGLRAMMRADPDIIMVGEIRDRETAQIAIESALTGHMVLSTLHTNDAPTAITRLIEMGIEPFLVSSAVSCVVAQRLARTLCTHCKTPTIIPAAALREHGFSAHTDMEAYDPVGCTRCGGSGYRGRIGLYEVMPVTEEIRELAIERASGDRIAEVAVRNGMRRLREDGLEKVRLGRTSIAEVARVTGAGASE</sequence>
<keyword evidence="1" id="KW-0547">Nucleotide-binding</keyword>
<reference evidence="5" key="1">
    <citation type="submission" date="2020-05" db="EMBL/GenBank/DDBJ databases">
        <authorList>
            <person name="Chiriac C."/>
            <person name="Salcher M."/>
            <person name="Ghai R."/>
            <person name="Kavagutti S V."/>
        </authorList>
    </citation>
    <scope>NUCLEOTIDE SEQUENCE</scope>
</reference>
<dbReference type="InterPro" id="IPR037257">
    <property type="entry name" value="T2SS_E_N_sf"/>
</dbReference>
<dbReference type="PANTHER" id="PTHR30258">
    <property type="entry name" value="TYPE II SECRETION SYSTEM PROTEIN GSPE-RELATED"/>
    <property type="match status" value="1"/>
</dbReference>
<dbReference type="Gene3D" id="3.30.450.90">
    <property type="match status" value="1"/>
</dbReference>
<dbReference type="EMBL" id="CAFBMX010000003">
    <property type="protein sequence ID" value="CAB4922461.1"/>
    <property type="molecule type" value="Genomic_DNA"/>
</dbReference>
<evidence type="ECO:0000313" key="5">
    <source>
        <dbReference type="EMBL" id="CAB4922461.1"/>
    </source>
</evidence>